<organism evidence="1">
    <name type="scientific">marine sediment metagenome</name>
    <dbReference type="NCBI Taxonomy" id="412755"/>
    <lineage>
        <taxon>unclassified sequences</taxon>
        <taxon>metagenomes</taxon>
        <taxon>ecological metagenomes</taxon>
    </lineage>
</organism>
<comment type="caution">
    <text evidence="1">The sequence shown here is derived from an EMBL/GenBank/DDBJ whole genome shotgun (WGS) entry which is preliminary data.</text>
</comment>
<evidence type="ECO:0000313" key="1">
    <source>
        <dbReference type="EMBL" id="GAH39948.1"/>
    </source>
</evidence>
<protein>
    <submittedName>
        <fullName evidence="1">Uncharacterized protein</fullName>
    </submittedName>
</protein>
<sequence>WLHGSGNYCTVVFGKYVPPQMKYDFVYDVVQNYADRPPPFWLFQECFTDMQHIQDSDGYVADLRKHYLPVIHDPTKLPAYVYQMELSGKLHRITADFAPGKFTTQKNFKRDTIKINPVSHGGGDN</sequence>
<proteinExistence type="predicted"/>
<reference evidence="1" key="1">
    <citation type="journal article" date="2014" name="Front. Microbiol.">
        <title>High frequency of phylogenetically diverse reductive dehalogenase-homologous genes in deep subseafloor sedimentary metagenomes.</title>
        <authorList>
            <person name="Kawai M."/>
            <person name="Futagami T."/>
            <person name="Toyoda A."/>
            <person name="Takaki Y."/>
            <person name="Nishi S."/>
            <person name="Hori S."/>
            <person name="Arai W."/>
            <person name="Tsubouchi T."/>
            <person name="Morono Y."/>
            <person name="Uchiyama I."/>
            <person name="Ito T."/>
            <person name="Fujiyama A."/>
            <person name="Inagaki F."/>
            <person name="Takami H."/>
        </authorList>
    </citation>
    <scope>NUCLEOTIDE SEQUENCE</scope>
    <source>
        <strain evidence="1">Expedition CK06-06</strain>
    </source>
</reference>
<dbReference type="AlphaFoldDB" id="X1H3V7"/>
<feature type="non-terminal residue" evidence="1">
    <location>
        <position position="1"/>
    </location>
</feature>
<dbReference type="EMBL" id="BARU01009660">
    <property type="protein sequence ID" value="GAH39948.1"/>
    <property type="molecule type" value="Genomic_DNA"/>
</dbReference>
<name>X1H3V7_9ZZZZ</name>
<gene>
    <name evidence="1" type="ORF">S03H2_18600</name>
</gene>
<accession>X1H3V7</accession>